<name>A0A2U9NYZ8_STRAS</name>
<accession>A0A2U9NYZ8</accession>
<dbReference type="OrthoDB" id="4251002at2"/>
<reference evidence="1 2" key="1">
    <citation type="submission" date="2018-06" db="EMBL/GenBank/DDBJ databases">
        <title>The complete genome sequence of a nosiheptide producer Streptomyces actuosus ATCC 25421: deducing the ability of producing a new class III lantibiotics.</title>
        <authorList>
            <person name="Liu W."/>
            <person name="Sun F."/>
            <person name="Hu Y."/>
        </authorList>
    </citation>
    <scope>NUCLEOTIDE SEQUENCE [LARGE SCALE GENOMIC DNA]</scope>
    <source>
        <strain evidence="1 2">ATCC 25421</strain>
    </source>
</reference>
<proteinExistence type="predicted"/>
<gene>
    <name evidence="1" type="ORF">DMT42_09755</name>
</gene>
<evidence type="ECO:0000313" key="2">
    <source>
        <dbReference type="Proteomes" id="UP000247634"/>
    </source>
</evidence>
<organism evidence="1 2">
    <name type="scientific">Streptomyces actuosus</name>
    <dbReference type="NCBI Taxonomy" id="1885"/>
    <lineage>
        <taxon>Bacteria</taxon>
        <taxon>Bacillati</taxon>
        <taxon>Actinomycetota</taxon>
        <taxon>Actinomycetes</taxon>
        <taxon>Kitasatosporales</taxon>
        <taxon>Streptomycetaceae</taxon>
        <taxon>Streptomyces</taxon>
    </lineage>
</organism>
<evidence type="ECO:0000313" key="1">
    <source>
        <dbReference type="EMBL" id="AWT42570.1"/>
    </source>
</evidence>
<protein>
    <submittedName>
        <fullName evidence="1">Uncharacterized protein</fullName>
    </submittedName>
</protein>
<dbReference type="AlphaFoldDB" id="A0A2U9NYZ8"/>
<dbReference type="Proteomes" id="UP000247634">
    <property type="component" value="Chromosome"/>
</dbReference>
<dbReference type="KEGG" id="sact:DMT42_09755"/>
<keyword evidence="2" id="KW-1185">Reference proteome</keyword>
<dbReference type="EMBL" id="CP029788">
    <property type="protein sequence ID" value="AWT42570.1"/>
    <property type="molecule type" value="Genomic_DNA"/>
</dbReference>
<dbReference type="RefSeq" id="WP_110627493.1">
    <property type="nucleotide sequence ID" value="NZ_CP029788.1"/>
</dbReference>
<sequence length="74" mass="7818">MADLRGADIEIIERRKGPIDGADVVLPNTVRINGTSVAIPADSRIKVGDISDGELVTVTITVFARSVSIRAEDA</sequence>